<gene>
    <name evidence="1" type="ORF">TCHU04912_LOCUS18683</name>
</gene>
<evidence type="ECO:0000313" key="1">
    <source>
        <dbReference type="EMBL" id="CAD9216443.1"/>
    </source>
</evidence>
<dbReference type="AlphaFoldDB" id="A0A7S1T338"/>
<proteinExistence type="predicted"/>
<reference evidence="1" key="1">
    <citation type="submission" date="2021-01" db="EMBL/GenBank/DDBJ databases">
        <authorList>
            <person name="Corre E."/>
            <person name="Pelletier E."/>
            <person name="Niang G."/>
            <person name="Scheremetjew M."/>
            <person name="Finn R."/>
            <person name="Kale V."/>
            <person name="Holt S."/>
            <person name="Cochrane G."/>
            <person name="Meng A."/>
            <person name="Brown T."/>
            <person name="Cohen L."/>
        </authorList>
    </citation>
    <scope>NUCLEOTIDE SEQUENCE</scope>
    <source>
        <strain evidence="1">PLY429</strain>
    </source>
</reference>
<dbReference type="EMBL" id="HBGG01035746">
    <property type="protein sequence ID" value="CAD9216443.1"/>
    <property type="molecule type" value="Transcribed_RNA"/>
</dbReference>
<name>A0A7S1T338_9CHLO</name>
<sequence>MGTAEVQGRRQLQPTLVQGAWTSSTVATAMVRILTQELLGYEPAVISSTDSLAAVLECNGVDMEVWGTGRGEDAELRASNVTGIRTSYLGAVARRGLYAPIYTPYTLAHFHALLTVDERKPPQQRYSDDGGGLLTQNISKTTDYFPADGTITNANISRWCSDSGAQSCCTNESARDDAQGWNVSTHCVNGRWYPPQCGVDSVDAFPSANCRELYLPDVTWSDGWYEALIANRGWNFSAVYVGRAGMVELLAAMIEQRQDFLYSWWEPESLHLRYPSQRVVLPEHTRACEQSYQPDPLLSGVDCGEKELLL</sequence>
<accession>A0A7S1T338</accession>
<protein>
    <submittedName>
        <fullName evidence="1">Uncharacterized protein</fullName>
    </submittedName>
</protein>
<organism evidence="1">
    <name type="scientific">Tetraselmis chuii</name>
    <dbReference type="NCBI Taxonomy" id="63592"/>
    <lineage>
        <taxon>Eukaryota</taxon>
        <taxon>Viridiplantae</taxon>
        <taxon>Chlorophyta</taxon>
        <taxon>core chlorophytes</taxon>
        <taxon>Chlorodendrophyceae</taxon>
        <taxon>Chlorodendrales</taxon>
        <taxon>Chlorodendraceae</taxon>
        <taxon>Tetraselmis</taxon>
    </lineage>
</organism>